<keyword evidence="3" id="KW-1185">Reference proteome</keyword>
<accession>A0ABR2YGH3</accession>
<proteinExistence type="predicted"/>
<name>A0ABR2YGH3_9CHLO</name>
<feature type="region of interest" description="Disordered" evidence="1">
    <location>
        <begin position="206"/>
        <end position="234"/>
    </location>
</feature>
<protein>
    <submittedName>
        <fullName evidence="2">Uncharacterized protein</fullName>
    </submittedName>
</protein>
<gene>
    <name evidence="2" type="ORF">WJX75_004314</name>
</gene>
<evidence type="ECO:0000313" key="2">
    <source>
        <dbReference type="EMBL" id="KAK9904868.1"/>
    </source>
</evidence>
<comment type="caution">
    <text evidence="2">The sequence shown here is derived from an EMBL/GenBank/DDBJ whole genome shotgun (WGS) entry which is preliminary data.</text>
</comment>
<evidence type="ECO:0000313" key="3">
    <source>
        <dbReference type="Proteomes" id="UP001491310"/>
    </source>
</evidence>
<reference evidence="2 3" key="1">
    <citation type="journal article" date="2024" name="Nat. Commun.">
        <title>Phylogenomics reveals the evolutionary origins of lichenization in chlorophyte algae.</title>
        <authorList>
            <person name="Puginier C."/>
            <person name="Libourel C."/>
            <person name="Otte J."/>
            <person name="Skaloud P."/>
            <person name="Haon M."/>
            <person name="Grisel S."/>
            <person name="Petersen M."/>
            <person name="Berrin J.G."/>
            <person name="Delaux P.M."/>
            <person name="Dal Grande F."/>
            <person name="Keller J."/>
        </authorList>
    </citation>
    <scope>NUCLEOTIDE SEQUENCE [LARGE SCALE GENOMIC DNA]</scope>
    <source>
        <strain evidence="2 3">SAG 216-7</strain>
    </source>
</reference>
<feature type="compositionally biased region" description="Acidic residues" evidence="1">
    <location>
        <begin position="211"/>
        <end position="234"/>
    </location>
</feature>
<organism evidence="2 3">
    <name type="scientific">Coccomyxa subellipsoidea</name>
    <dbReference type="NCBI Taxonomy" id="248742"/>
    <lineage>
        <taxon>Eukaryota</taxon>
        <taxon>Viridiplantae</taxon>
        <taxon>Chlorophyta</taxon>
        <taxon>core chlorophytes</taxon>
        <taxon>Trebouxiophyceae</taxon>
        <taxon>Trebouxiophyceae incertae sedis</taxon>
        <taxon>Coccomyxaceae</taxon>
        <taxon>Coccomyxa</taxon>
    </lineage>
</organism>
<dbReference type="EMBL" id="JALJOT010000012">
    <property type="protein sequence ID" value="KAK9904868.1"/>
    <property type="molecule type" value="Genomic_DNA"/>
</dbReference>
<sequence length="234" mass="25243">MNKGISSKDVTATVTAKAVKAYLKGRVANDVRLKVENAVVQEATDYCKGILLGNRSKGEVGWTPDFDHTELWGNLVKKRLEEKGSISVWIITGLACADVWELGQLSEVTAGGGGGDAAKVVKVDASAGANKSSDGQRRGPRLPWGARALRLRFRENGEFVERVTPGAYGRRAGAFSAAHGPSSYLPMTGNTVFSELEEEDSAIACTKDELEGYDDDTTDYSSETDDEDEWMDAN</sequence>
<evidence type="ECO:0000256" key="1">
    <source>
        <dbReference type="SAM" id="MobiDB-lite"/>
    </source>
</evidence>
<dbReference type="Proteomes" id="UP001491310">
    <property type="component" value="Unassembled WGS sequence"/>
</dbReference>